<gene>
    <name evidence="1" type="ORF">EZ313_19400</name>
</gene>
<comment type="caution">
    <text evidence="1">The sequence shown here is derived from an EMBL/GenBank/DDBJ whole genome shotgun (WGS) entry which is preliminary data.</text>
</comment>
<keyword evidence="2" id="KW-1185">Reference proteome</keyword>
<organism evidence="1 2">
    <name type="scientific">Ramlibacter henchirensis</name>
    <dbReference type="NCBI Taxonomy" id="204072"/>
    <lineage>
        <taxon>Bacteria</taxon>
        <taxon>Pseudomonadati</taxon>
        <taxon>Pseudomonadota</taxon>
        <taxon>Betaproteobacteria</taxon>
        <taxon>Burkholderiales</taxon>
        <taxon>Comamonadaceae</taxon>
        <taxon>Ramlibacter</taxon>
    </lineage>
</organism>
<evidence type="ECO:0000313" key="1">
    <source>
        <dbReference type="EMBL" id="TFZ00621.1"/>
    </source>
</evidence>
<accession>A0A4Z0BP72</accession>
<dbReference type="RefSeq" id="WP_135264959.1">
    <property type="nucleotide sequence ID" value="NZ_SMLM01000003.1"/>
</dbReference>
<dbReference type="AlphaFoldDB" id="A0A4Z0BP72"/>
<sequence length="128" mass="14732">MFANKQPSRSQSIERVFNRIALRYGHYFLGRWDGIDLASVLEDWRQQLAGLSDEQLQYGLMHLPPGNPPDAGLFEQICRQMPQPARDLAPAEEVLSLEQLARNKQKAQEAVAYARQLLTKPRSRERRS</sequence>
<protein>
    <submittedName>
        <fullName evidence="1">Uncharacterized protein</fullName>
    </submittedName>
</protein>
<dbReference type="EMBL" id="SMLM01000003">
    <property type="protein sequence ID" value="TFZ00621.1"/>
    <property type="molecule type" value="Genomic_DNA"/>
</dbReference>
<evidence type="ECO:0000313" key="2">
    <source>
        <dbReference type="Proteomes" id="UP000298180"/>
    </source>
</evidence>
<proteinExistence type="predicted"/>
<dbReference type="OrthoDB" id="8795211at2"/>
<dbReference type="Proteomes" id="UP000298180">
    <property type="component" value="Unassembled WGS sequence"/>
</dbReference>
<reference evidence="1 2" key="1">
    <citation type="submission" date="2019-03" db="EMBL/GenBank/DDBJ databases">
        <title>Ramlibacter henchirensis DSM 14656, whole genome shotgun sequence.</title>
        <authorList>
            <person name="Zhang X."/>
            <person name="Feng G."/>
            <person name="Zhu H."/>
        </authorList>
    </citation>
    <scope>NUCLEOTIDE SEQUENCE [LARGE SCALE GENOMIC DNA]</scope>
    <source>
        <strain evidence="1 2">DSM 14656</strain>
    </source>
</reference>
<name>A0A4Z0BP72_9BURK</name>